<organism evidence="1 2">
    <name type="scientific">Tetraparma gracilis</name>
    <dbReference type="NCBI Taxonomy" id="2962635"/>
    <lineage>
        <taxon>Eukaryota</taxon>
        <taxon>Sar</taxon>
        <taxon>Stramenopiles</taxon>
        <taxon>Ochrophyta</taxon>
        <taxon>Bolidophyceae</taxon>
        <taxon>Parmales</taxon>
        <taxon>Triparmaceae</taxon>
        <taxon>Tetraparma</taxon>
    </lineage>
</organism>
<accession>A0ABQ6NCG6</accession>
<evidence type="ECO:0000313" key="1">
    <source>
        <dbReference type="EMBL" id="GMI57507.1"/>
    </source>
</evidence>
<sequence length="158" mass="15553">MSAFPPPPLLLLPLSVPLPSPPSLPPLSAPVSLTIHSLSQAVIHIGLPSAAAAPPRLHPAGGLVAAFPPAFGAAAVSTLVGAGDDATASNMAARIAKRTGWPIFLGIASVAALAELNDGDEGLAIAKIEKAVVEAIEGAKGGGRGEAELSVEKLSVAA</sequence>
<dbReference type="Proteomes" id="UP001165060">
    <property type="component" value="Unassembled WGS sequence"/>
</dbReference>
<keyword evidence="2" id="KW-1185">Reference proteome</keyword>
<dbReference type="Pfam" id="PF16093">
    <property type="entry name" value="PAC4"/>
    <property type="match status" value="1"/>
</dbReference>
<comment type="caution">
    <text evidence="1">The sequence shown here is derived from an EMBL/GenBank/DDBJ whole genome shotgun (WGS) entry which is preliminary data.</text>
</comment>
<evidence type="ECO:0000313" key="2">
    <source>
        <dbReference type="Proteomes" id="UP001165060"/>
    </source>
</evidence>
<protein>
    <recommendedName>
        <fullName evidence="3">Proteasome assembly chaperone 3</fullName>
    </recommendedName>
</protein>
<reference evidence="1 2" key="1">
    <citation type="journal article" date="2023" name="Commun. Biol.">
        <title>Genome analysis of Parmales, the sister group of diatoms, reveals the evolutionary specialization of diatoms from phago-mixotrophs to photoautotrophs.</title>
        <authorList>
            <person name="Ban H."/>
            <person name="Sato S."/>
            <person name="Yoshikawa S."/>
            <person name="Yamada K."/>
            <person name="Nakamura Y."/>
            <person name="Ichinomiya M."/>
            <person name="Sato N."/>
            <person name="Blanc-Mathieu R."/>
            <person name="Endo H."/>
            <person name="Kuwata A."/>
            <person name="Ogata H."/>
        </authorList>
    </citation>
    <scope>NUCLEOTIDE SEQUENCE [LARGE SCALE GENOMIC DNA]</scope>
</reference>
<dbReference type="EMBL" id="BRYB01006432">
    <property type="protein sequence ID" value="GMI57507.1"/>
    <property type="molecule type" value="Genomic_DNA"/>
</dbReference>
<evidence type="ECO:0008006" key="3">
    <source>
        <dbReference type="Google" id="ProtNLM"/>
    </source>
</evidence>
<proteinExistence type="predicted"/>
<dbReference type="InterPro" id="IPR032157">
    <property type="entry name" value="PAC4"/>
</dbReference>
<gene>
    <name evidence="1" type="ORF">TeGR_g266</name>
</gene>
<name>A0ABQ6NCG6_9STRA</name>